<protein>
    <submittedName>
        <fullName evidence="3">Fungal specific transcription factor domain</fullName>
    </submittedName>
</protein>
<comment type="caution">
    <text evidence="3">The sequence shown here is derived from an EMBL/GenBank/DDBJ whole genome shotgun (WGS) entry which is preliminary data.</text>
</comment>
<organism evidence="3 4">
    <name type="scientific">Rhizoctonia solani</name>
    <dbReference type="NCBI Taxonomy" id="456999"/>
    <lineage>
        <taxon>Eukaryota</taxon>
        <taxon>Fungi</taxon>
        <taxon>Dikarya</taxon>
        <taxon>Basidiomycota</taxon>
        <taxon>Agaricomycotina</taxon>
        <taxon>Agaricomycetes</taxon>
        <taxon>Cantharellales</taxon>
        <taxon>Ceratobasidiaceae</taxon>
        <taxon>Rhizoctonia</taxon>
    </lineage>
</organism>
<gene>
    <name evidence="3" type="ORF">RHS01_09164</name>
</gene>
<proteinExistence type="predicted"/>
<keyword evidence="2" id="KW-0539">Nucleus</keyword>
<dbReference type="InterPro" id="IPR021858">
    <property type="entry name" value="Fun_TF"/>
</dbReference>
<evidence type="ECO:0000256" key="1">
    <source>
        <dbReference type="ARBA" id="ARBA00004123"/>
    </source>
</evidence>
<dbReference type="AlphaFoldDB" id="A0A8H7I4J5"/>
<evidence type="ECO:0000256" key="2">
    <source>
        <dbReference type="ARBA" id="ARBA00023242"/>
    </source>
</evidence>
<sequence>MAVPSQVNPILAVNLPLVLATPPPLHGMSVLEPNAGGSPATEALRLSLLGVGAIHQAYLLARSGTDMSLVKQTNAGVADDLMNLAISYRLQATKCLALACQTIEGTRSDAALGASVTIALIDIFAGGHSWQSNMNLAKTLVSLRGGPGAIVAHNQPSRKPNRSGVTVSPARLLLEILTVYEVCGSFTSNEPPQLLGPGNSDWWLSHEADIDNYHSYSVENVFGMSRRIVELMARVSTLVIRHNQCLASISEVPLDSPCLQQSRWVRKPKGSIKRVENGNTAHKLAMQIMLLRDVFRVPRDDYRVQKASSAIIERCFESTKHMGMAVDLTWPVIIAGCQISGSGRSWVAETFEGFRKQCCFEIDTAEQIVCEVWRREDEGLPGASWRSVIADLNLRCLLI</sequence>
<evidence type="ECO:0000313" key="3">
    <source>
        <dbReference type="EMBL" id="KAF8750629.1"/>
    </source>
</evidence>
<dbReference type="GO" id="GO:0005634">
    <property type="term" value="C:nucleus"/>
    <property type="evidence" value="ECO:0007669"/>
    <property type="project" value="UniProtKB-SubCell"/>
</dbReference>
<dbReference type="EMBL" id="JACYCF010000019">
    <property type="protein sequence ID" value="KAF8750629.1"/>
    <property type="molecule type" value="Genomic_DNA"/>
</dbReference>
<reference evidence="3" key="1">
    <citation type="submission" date="2020-09" db="EMBL/GenBank/DDBJ databases">
        <title>Comparative genome analyses of four rice-infecting Rhizoctonia solani isolates reveal extensive enrichment of homogalacturonan modification genes.</title>
        <authorList>
            <person name="Lee D.-Y."/>
            <person name="Jeon J."/>
            <person name="Kim K.-T."/>
            <person name="Cheong K."/>
            <person name="Song H."/>
            <person name="Choi G."/>
            <person name="Ko J."/>
            <person name="Opiyo S.O."/>
            <person name="Zuo S."/>
            <person name="Madhav S."/>
            <person name="Lee Y.-H."/>
            <person name="Wang G.-L."/>
        </authorList>
    </citation>
    <scope>NUCLEOTIDE SEQUENCE</scope>
    <source>
        <strain evidence="3">AG1-IA B2</strain>
    </source>
</reference>
<dbReference type="Pfam" id="PF11951">
    <property type="entry name" value="Fungal_trans_2"/>
    <property type="match status" value="1"/>
</dbReference>
<accession>A0A8H7I4J5</accession>
<name>A0A8H7I4J5_9AGAM</name>
<dbReference type="Proteomes" id="UP000614334">
    <property type="component" value="Unassembled WGS sequence"/>
</dbReference>
<comment type="subcellular location">
    <subcellularLocation>
        <location evidence="1">Nucleus</location>
    </subcellularLocation>
</comment>
<dbReference type="PANTHER" id="PTHR37534">
    <property type="entry name" value="TRANSCRIPTIONAL ACTIVATOR PROTEIN UGA3"/>
    <property type="match status" value="1"/>
</dbReference>
<evidence type="ECO:0000313" key="4">
    <source>
        <dbReference type="Proteomes" id="UP000614334"/>
    </source>
</evidence>
<dbReference type="PANTHER" id="PTHR37534:SF20">
    <property type="entry name" value="PRO1A C6 ZINK-FINGER PROTEIN"/>
    <property type="match status" value="1"/>
</dbReference>